<gene>
    <name evidence="1" type="ORF">DPMN_179704</name>
</gene>
<evidence type="ECO:0000313" key="1">
    <source>
        <dbReference type="EMBL" id="KAH3778249.1"/>
    </source>
</evidence>
<name>A0A9D4IME9_DREPO</name>
<comment type="caution">
    <text evidence="1">The sequence shown here is derived from an EMBL/GenBank/DDBJ whole genome shotgun (WGS) entry which is preliminary data.</text>
</comment>
<dbReference type="AlphaFoldDB" id="A0A9D4IME9"/>
<keyword evidence="2" id="KW-1185">Reference proteome</keyword>
<evidence type="ECO:0000313" key="2">
    <source>
        <dbReference type="Proteomes" id="UP000828390"/>
    </source>
</evidence>
<dbReference type="SUPFAM" id="SSF56436">
    <property type="entry name" value="C-type lectin-like"/>
    <property type="match status" value="1"/>
</dbReference>
<sequence length="76" mass="8693">MLDRTKILMQNNNFWLGAKKEIGDVWRWLSGVTMSPLPLENDNDREYSIKCVLVYQGAPDDATCAAEVMHVCEITF</sequence>
<dbReference type="Proteomes" id="UP000828390">
    <property type="component" value="Unassembled WGS sequence"/>
</dbReference>
<reference evidence="1" key="1">
    <citation type="journal article" date="2019" name="bioRxiv">
        <title>The Genome of the Zebra Mussel, Dreissena polymorpha: A Resource for Invasive Species Research.</title>
        <authorList>
            <person name="McCartney M.A."/>
            <person name="Auch B."/>
            <person name="Kono T."/>
            <person name="Mallez S."/>
            <person name="Zhang Y."/>
            <person name="Obille A."/>
            <person name="Becker A."/>
            <person name="Abrahante J.E."/>
            <person name="Garbe J."/>
            <person name="Badalamenti J.P."/>
            <person name="Herman A."/>
            <person name="Mangelson H."/>
            <person name="Liachko I."/>
            <person name="Sullivan S."/>
            <person name="Sone E.D."/>
            <person name="Koren S."/>
            <person name="Silverstein K.A.T."/>
            <person name="Beckman K.B."/>
            <person name="Gohl D.M."/>
        </authorList>
    </citation>
    <scope>NUCLEOTIDE SEQUENCE</scope>
    <source>
        <strain evidence="1">Duluth1</strain>
        <tissue evidence="1">Whole animal</tissue>
    </source>
</reference>
<protein>
    <recommendedName>
        <fullName evidence="3">C-type lectin domain-containing protein</fullName>
    </recommendedName>
</protein>
<dbReference type="Gene3D" id="3.10.100.10">
    <property type="entry name" value="Mannose-Binding Protein A, subunit A"/>
    <property type="match status" value="1"/>
</dbReference>
<dbReference type="InterPro" id="IPR016187">
    <property type="entry name" value="CTDL_fold"/>
</dbReference>
<evidence type="ECO:0008006" key="3">
    <source>
        <dbReference type="Google" id="ProtNLM"/>
    </source>
</evidence>
<organism evidence="1 2">
    <name type="scientific">Dreissena polymorpha</name>
    <name type="common">Zebra mussel</name>
    <name type="synonym">Mytilus polymorpha</name>
    <dbReference type="NCBI Taxonomy" id="45954"/>
    <lineage>
        <taxon>Eukaryota</taxon>
        <taxon>Metazoa</taxon>
        <taxon>Spiralia</taxon>
        <taxon>Lophotrochozoa</taxon>
        <taxon>Mollusca</taxon>
        <taxon>Bivalvia</taxon>
        <taxon>Autobranchia</taxon>
        <taxon>Heteroconchia</taxon>
        <taxon>Euheterodonta</taxon>
        <taxon>Imparidentia</taxon>
        <taxon>Neoheterodontei</taxon>
        <taxon>Myida</taxon>
        <taxon>Dreissenoidea</taxon>
        <taxon>Dreissenidae</taxon>
        <taxon>Dreissena</taxon>
    </lineage>
</organism>
<proteinExistence type="predicted"/>
<reference evidence="1" key="2">
    <citation type="submission" date="2020-11" db="EMBL/GenBank/DDBJ databases">
        <authorList>
            <person name="McCartney M.A."/>
            <person name="Auch B."/>
            <person name="Kono T."/>
            <person name="Mallez S."/>
            <person name="Becker A."/>
            <person name="Gohl D.M."/>
            <person name="Silverstein K.A.T."/>
            <person name="Koren S."/>
            <person name="Bechman K.B."/>
            <person name="Herman A."/>
            <person name="Abrahante J.E."/>
            <person name="Garbe J."/>
        </authorList>
    </citation>
    <scope>NUCLEOTIDE SEQUENCE</scope>
    <source>
        <strain evidence="1">Duluth1</strain>
        <tissue evidence="1">Whole animal</tissue>
    </source>
</reference>
<dbReference type="EMBL" id="JAIWYP010000009">
    <property type="protein sequence ID" value="KAH3778249.1"/>
    <property type="molecule type" value="Genomic_DNA"/>
</dbReference>
<dbReference type="InterPro" id="IPR016186">
    <property type="entry name" value="C-type_lectin-like/link_sf"/>
</dbReference>
<accession>A0A9D4IME9</accession>